<evidence type="ECO:0000256" key="6">
    <source>
        <dbReference type="ARBA" id="ARBA00022676"/>
    </source>
</evidence>
<evidence type="ECO:0000256" key="9">
    <source>
        <dbReference type="ARBA" id="ARBA00022824"/>
    </source>
</evidence>
<name>A0A8H3D4T5_9AGAM</name>
<comment type="caution">
    <text evidence="15">The sequence shown here is derived from an EMBL/GenBank/DDBJ whole genome shotgun (WGS) entry which is preliminary data.</text>
</comment>
<evidence type="ECO:0000256" key="4">
    <source>
        <dbReference type="ARBA" id="ARBA00011967"/>
    </source>
</evidence>
<feature type="transmembrane region" description="Helical" evidence="14">
    <location>
        <begin position="171"/>
        <end position="189"/>
    </location>
</feature>
<evidence type="ECO:0000313" key="15">
    <source>
        <dbReference type="EMBL" id="CAE6510693.1"/>
    </source>
</evidence>
<reference evidence="15" key="1">
    <citation type="submission" date="2021-01" db="EMBL/GenBank/DDBJ databases">
        <authorList>
            <person name="Kaushik A."/>
        </authorList>
    </citation>
    <scope>NUCLEOTIDE SEQUENCE</scope>
    <source>
        <strain evidence="15">Type strain: AG8-Rh-89/</strain>
    </source>
</reference>
<evidence type="ECO:0000256" key="5">
    <source>
        <dbReference type="ARBA" id="ARBA00018512"/>
    </source>
</evidence>
<evidence type="ECO:0000256" key="2">
    <source>
        <dbReference type="ARBA" id="ARBA00004922"/>
    </source>
</evidence>
<dbReference type="EC" id="2.4.1.256" evidence="4 14"/>
<feature type="transmembrane region" description="Helical" evidence="14">
    <location>
        <begin position="386"/>
        <end position="409"/>
    </location>
</feature>
<dbReference type="PANTHER" id="PTHR12989:SF10">
    <property type="entry name" value="DOL-P-GLC:GLC(2)MAN(9)GLCNAC(2)-PP-DOL ALPHA-1,2-GLUCOSYLTRANSFERASE-RELATED"/>
    <property type="match status" value="1"/>
</dbReference>
<dbReference type="InterPro" id="IPR016900">
    <property type="entry name" value="Alg10"/>
</dbReference>
<dbReference type="AlphaFoldDB" id="A0A8H3D4T5"/>
<dbReference type="GO" id="GO:0005789">
    <property type="term" value="C:endoplasmic reticulum membrane"/>
    <property type="evidence" value="ECO:0007669"/>
    <property type="project" value="UniProtKB-SubCell"/>
</dbReference>
<comment type="pathway">
    <text evidence="2">Protein modification; protein glycosylation.</text>
</comment>
<keyword evidence="8 14" id="KW-0812">Transmembrane</keyword>
<comment type="subcellular location">
    <subcellularLocation>
        <location evidence="1">Endoplasmic reticulum membrane</location>
        <topology evidence="1">Multi-pass membrane protein</topology>
    </subcellularLocation>
</comment>
<accession>A0A8H3D4T5</accession>
<evidence type="ECO:0000256" key="7">
    <source>
        <dbReference type="ARBA" id="ARBA00022679"/>
    </source>
</evidence>
<feature type="transmembrane region" description="Helical" evidence="14">
    <location>
        <begin position="241"/>
        <end position="258"/>
    </location>
</feature>
<keyword evidence="7" id="KW-0808">Transferase</keyword>
<evidence type="ECO:0000256" key="13">
    <source>
        <dbReference type="ARBA" id="ARBA00048064"/>
    </source>
</evidence>
<protein>
    <recommendedName>
        <fullName evidence="5 14">Dol-P-Glc:Glc(2)Man(9)GlcNAc(2)-PP-Dol alpha-1,2-glucosyltransferase</fullName>
        <ecNumber evidence="4 14">2.4.1.256</ecNumber>
    </recommendedName>
</protein>
<feature type="transmembrane region" description="Helical" evidence="14">
    <location>
        <begin position="442"/>
        <end position="464"/>
    </location>
</feature>
<dbReference type="Proteomes" id="UP000663850">
    <property type="component" value="Unassembled WGS sequence"/>
</dbReference>
<dbReference type="EMBL" id="CAJMWZ010005765">
    <property type="protein sequence ID" value="CAE6510693.1"/>
    <property type="molecule type" value="Genomic_DNA"/>
</dbReference>
<feature type="transmembrane region" description="Helical" evidence="14">
    <location>
        <begin position="485"/>
        <end position="502"/>
    </location>
</feature>
<evidence type="ECO:0000256" key="8">
    <source>
        <dbReference type="ARBA" id="ARBA00022692"/>
    </source>
</evidence>
<keyword evidence="10 14" id="KW-1133">Transmembrane helix</keyword>
<organism evidence="15 16">
    <name type="scientific">Rhizoctonia solani</name>
    <dbReference type="NCBI Taxonomy" id="456999"/>
    <lineage>
        <taxon>Eukaryota</taxon>
        <taxon>Fungi</taxon>
        <taxon>Dikarya</taxon>
        <taxon>Basidiomycota</taxon>
        <taxon>Agaricomycotina</taxon>
        <taxon>Agaricomycetes</taxon>
        <taxon>Cantharellales</taxon>
        <taxon>Ceratobasidiaceae</taxon>
        <taxon>Rhizoctonia</taxon>
    </lineage>
</organism>
<evidence type="ECO:0000256" key="1">
    <source>
        <dbReference type="ARBA" id="ARBA00004477"/>
    </source>
</evidence>
<evidence type="ECO:0000313" key="16">
    <source>
        <dbReference type="Proteomes" id="UP000663850"/>
    </source>
</evidence>
<comment type="similarity">
    <text evidence="3 14">Belongs to the ALG10 glucosyltransferase family.</text>
</comment>
<comment type="catalytic activity">
    <reaction evidence="13">
        <text>an alpha-D-Glc-(1-&gt;3)-alpha-D-Glc-(1-&gt;3)-alpha-D-Man-(1-&gt;2)-alpha-D-Man-(1-&gt;2)-alpha-D-Man-(1-&gt;3)-[alpha-D-Man-(1-&gt;2)-alpha-D-Man-(1-&gt;3)-[alpha-D-Man-(1-&gt;2)-alpha-D-Man-(1-&gt;6)]-alpha-D-Man-(1-&gt;6)]-beta-D-Man-(1-&gt;4)-beta-D-GlcNAc-(1-&gt;4)-alpha-D-GlcNAc-diphospho-di-trans,poly-cis-dolichol + a di-trans,poly-cis-dolichyl beta-D-glucosyl phosphate = a alpha-D-Glc-(1-&gt;2)-alpha-D-Glc-(1-&gt;3)-alpha-D-Glc-(1-&gt;3)-alpha-D-Man-(1-&gt;2)-alpha-D-Man-(1-&gt;2)-alpha-D-Man-(1-&gt;3)-[alpha-D-Man-(1-&gt;2)-alpha-D-Man-(1-&gt;3)-[alpha-D-Man-(1-&gt;2)-alpha-D-Man-(1-&gt;6)]-alpha-D-Man-(1-&gt;6)]-beta-D-Man-(1-&gt;4)-beta-D-GlcNAc-(1-&gt;4)-alpha-D-GlcNAc-diphospho-di-trans,poly-cis-dolichol + a di-trans,poly-cis-dolichyl phosphate + H(+)</text>
        <dbReference type="Rhea" id="RHEA:29543"/>
        <dbReference type="Rhea" id="RHEA-COMP:19498"/>
        <dbReference type="Rhea" id="RHEA-COMP:19502"/>
        <dbReference type="Rhea" id="RHEA-COMP:19512"/>
        <dbReference type="Rhea" id="RHEA-COMP:19522"/>
        <dbReference type="ChEBI" id="CHEBI:15378"/>
        <dbReference type="ChEBI" id="CHEBI:57525"/>
        <dbReference type="ChEBI" id="CHEBI:57683"/>
        <dbReference type="ChEBI" id="CHEBI:132522"/>
        <dbReference type="ChEBI" id="CHEBI:132523"/>
        <dbReference type="EC" id="2.4.1.256"/>
    </reaction>
    <physiologicalReaction direction="left-to-right" evidence="13">
        <dbReference type="Rhea" id="RHEA:29544"/>
    </physiologicalReaction>
</comment>
<dbReference type="PIRSF" id="PIRSF028810">
    <property type="entry name" value="Alpha1_2_glucosyltferase_Alg10"/>
    <property type="match status" value="1"/>
</dbReference>
<keyword evidence="9" id="KW-0256">Endoplasmic reticulum</keyword>
<keyword evidence="6 14" id="KW-0328">Glycosyltransferase</keyword>
<evidence type="ECO:0000256" key="11">
    <source>
        <dbReference type="ARBA" id="ARBA00023136"/>
    </source>
</evidence>
<dbReference type="GO" id="GO:0006488">
    <property type="term" value="P:dolichol-linked oligosaccharide biosynthetic process"/>
    <property type="evidence" value="ECO:0007669"/>
    <property type="project" value="UniProtKB-UniRule"/>
</dbReference>
<evidence type="ECO:0000256" key="3">
    <source>
        <dbReference type="ARBA" id="ARBA00010600"/>
    </source>
</evidence>
<evidence type="ECO:0000256" key="10">
    <source>
        <dbReference type="ARBA" id="ARBA00022989"/>
    </source>
</evidence>
<evidence type="ECO:0000256" key="14">
    <source>
        <dbReference type="PIRNR" id="PIRNR028810"/>
    </source>
</evidence>
<evidence type="ECO:0000256" key="12">
    <source>
        <dbReference type="ARBA" id="ARBA00044727"/>
    </source>
</evidence>
<comment type="caution">
    <text evidence="14">Lacks conserved residue(s) required for the propagation of feature annotation.</text>
</comment>
<comment type="function">
    <text evidence="12">Dol-P-Glc:Glc(2)Man(9)GlcNAc(2)-PP-Dol alpha-1,2-glucosyltransferase that operates in the biosynthetic pathway of dolichol-linked oligosaccharides, the glycan precursors employed in protein asparagine (N)-glycosylation. The assembly of dolichol-linked oligosaccharides begins on the cytosolic side of the endoplasmic reticulum membrane and finishes in its lumen. The sequential addition of sugars to dolichol pyrophosphate produces dolichol-linked oligosaccharides containing fourteen sugars, including two GlcNAcs, nine mannoses and three glucoses. Once assembled, the oligosaccharide is transferred from the lipid to nascent proteins by oligosaccharyltransferases. In the lumen of the endoplasmic reticulum, adds the third and last glucose residue from dolichyl phosphate glucose (Dol-P-Glc) onto the lipid-linked oligosaccharide intermediate Glc(2)Man(9)GlcNAc(2)-PP-Dol to produce Glc(3)Man(9)GlcNAc(2)-PP-Dol.</text>
</comment>
<feature type="transmembrane region" description="Helical" evidence="14">
    <location>
        <begin position="278"/>
        <end position="304"/>
    </location>
</feature>
<proteinExistence type="inferred from homology"/>
<gene>
    <name evidence="15" type="ORF">RDB_LOCUS106018</name>
</gene>
<keyword evidence="11 14" id="KW-0472">Membrane</keyword>
<dbReference type="PANTHER" id="PTHR12989">
    <property type="entry name" value="ALPHA-1,2-GLUCOSYLTRANSFERASE ALG10"/>
    <property type="match status" value="1"/>
</dbReference>
<dbReference type="Pfam" id="PF04922">
    <property type="entry name" value="DIE2_ALG10"/>
    <property type="match status" value="1"/>
</dbReference>
<dbReference type="GO" id="GO:0106073">
    <property type="term" value="F:dolichyl pyrophosphate Glc2Man9GlcNAc2 alpha-1,2-glucosyltransferase activity"/>
    <property type="evidence" value="ECO:0007669"/>
    <property type="project" value="UniProtKB-UniRule"/>
</dbReference>
<sequence>MDIHKNTLVYAAYAVFNVMVAKEVNDLVQEPYMDEPFHIPQAQAYCRGEWDYWDPKLTTPPGLYILSVVLKKVFLFKCTIPILRMNNLLLNLMLPPLISHCLALYRSDCPPRSLLQPTVESIAISAFPIAWFFSFLYYTELGSVVFVLATILAAGRGAHVLAALTGAISCTFRQTNIVWVAYAAAFGILQDMRQRRIRAQVSNNSSEPVLYDPMALDASLSDIPKIFFSVPAILPSLMKTVWPYVVPVAGFASFVFWNGGIVLGDKSNHVPTLHVPQLFYFVAFASLFGFPVLISTEGGIISLVGEVLRRMIGGTRLQGLILSLESKIDRPSFTSQPIYHQRCLNGTHYDICTLVHSNIATPLHSIQHPFLLADNRHYAFYIWRRVYLAHWFVPYLLAPLYLACAWAWFIRAGRVAFYCVRAASAEFNFCTPGKHQTLLQTILLPICLLPTLLPTPLIEPRYFLIPYIILRLQTRIPNGAVISEAVWYGFINWVSMFVFLYMEREGVGRFMW</sequence>